<name>V4Q2T8_9CAUL</name>
<accession>V4Q2T8</accession>
<dbReference type="AlphaFoldDB" id="V4Q2T8"/>
<evidence type="ECO:0000313" key="2">
    <source>
        <dbReference type="EMBL" id="ESQ94014.1"/>
    </source>
</evidence>
<organism evidence="2 3">
    <name type="scientific">Asticcacaulis benevestitus DSM 16100 = ATCC BAA-896</name>
    <dbReference type="NCBI Taxonomy" id="1121022"/>
    <lineage>
        <taxon>Bacteria</taxon>
        <taxon>Pseudomonadati</taxon>
        <taxon>Pseudomonadota</taxon>
        <taxon>Alphaproteobacteria</taxon>
        <taxon>Caulobacterales</taxon>
        <taxon>Caulobacteraceae</taxon>
        <taxon>Asticcacaulis</taxon>
    </lineage>
</organism>
<dbReference type="eggNOG" id="ENOG5032U4S">
    <property type="taxonomic scope" value="Bacteria"/>
</dbReference>
<reference evidence="2 3" key="1">
    <citation type="journal article" date="2014" name="Nature">
        <title>Sequential evolution of bacterial morphology by co-option of a developmental regulator.</title>
        <authorList>
            <person name="Jiang C."/>
            <person name="Brown P.J."/>
            <person name="Ducret A."/>
            <person name="Brun Y.V."/>
        </authorList>
    </citation>
    <scope>NUCLEOTIDE SEQUENCE [LARGE SCALE GENOMIC DNA]</scope>
    <source>
        <strain evidence="2 3">DSM 16100</strain>
    </source>
</reference>
<feature type="signal peptide" evidence="1">
    <location>
        <begin position="1"/>
        <end position="27"/>
    </location>
</feature>
<gene>
    <name evidence="2" type="ORF">ABENE_02700</name>
</gene>
<comment type="caution">
    <text evidence="2">The sequence shown here is derived from an EMBL/GenBank/DDBJ whole genome shotgun (WGS) entry which is preliminary data.</text>
</comment>
<dbReference type="PATRIC" id="fig|1121022.4.peg.535"/>
<keyword evidence="1" id="KW-0732">Signal</keyword>
<dbReference type="STRING" id="1121022.GCA_000376105_01826"/>
<keyword evidence="3" id="KW-1185">Reference proteome</keyword>
<dbReference type="Proteomes" id="UP000017837">
    <property type="component" value="Unassembled WGS sequence"/>
</dbReference>
<dbReference type="EMBL" id="AWGB01000005">
    <property type="protein sequence ID" value="ESQ94014.1"/>
    <property type="molecule type" value="Genomic_DNA"/>
</dbReference>
<evidence type="ECO:0000313" key="3">
    <source>
        <dbReference type="Proteomes" id="UP000017837"/>
    </source>
</evidence>
<evidence type="ECO:0000256" key="1">
    <source>
        <dbReference type="SAM" id="SignalP"/>
    </source>
</evidence>
<proteinExistence type="predicted"/>
<protein>
    <submittedName>
        <fullName evidence="2">Uncharacterized protein</fullName>
    </submittedName>
</protein>
<feature type="chain" id="PRO_5004724540" evidence="1">
    <location>
        <begin position="28"/>
        <end position="201"/>
    </location>
</feature>
<sequence length="201" mass="21918">MRWEVGIMLKAFLVALGLLVIAPAVQAADCNYDQALLLSLDYKAFDQNMQGGWRPLAANKGCEPVAADLIRDFRAAHAELSANDRWILNWHEGQMRASFGDYGNAIPLLAADNPDPSTRDYGAATVAFLKHDKPALLAARTKLAAEPKPDGWDAAAADFKTKYGVTITWPSNLDVVDGLINCFDKPYAEAYDSTCRTKPAS</sequence>